<gene>
    <name evidence="3" type="ORF">CmeUKMEL1_09060</name>
</gene>
<accession>A0A2P4Z173</accession>
<dbReference type="Proteomes" id="UP000236928">
    <property type="component" value="Unassembled WGS sequence"/>
</dbReference>
<reference evidence="3 4" key="1">
    <citation type="submission" date="2014-04" db="EMBL/GenBank/DDBJ databases">
        <title>Comparative Genomics of Cryptosporidium Species.</title>
        <authorList>
            <person name="Silva J.C."/>
            <person name="Su Q."/>
            <person name="Chalmers R."/>
            <person name="Chibucos M.C."/>
            <person name="Elwin K."/>
            <person name="Godinez A."/>
            <person name="Guo F."/>
            <person name="Huynh K."/>
            <person name="Orvis J."/>
            <person name="Ott S."/>
            <person name="Sadzewicz L."/>
            <person name="Sengamalay N."/>
            <person name="Shetty A."/>
            <person name="Sun M."/>
            <person name="Tallon L."/>
            <person name="Xiao L."/>
            <person name="Zhang H."/>
            <person name="Fraser C.M."/>
            <person name="Zhu G."/>
            <person name="Kissinger J."/>
            <person name="Widmer G."/>
        </authorList>
    </citation>
    <scope>NUCLEOTIDE SEQUENCE [LARGE SCALE GENOMIC DNA]</scope>
    <source>
        <strain evidence="3 4">UKMEL1</strain>
    </source>
</reference>
<dbReference type="AlphaFoldDB" id="A0A2P4Z173"/>
<feature type="region of interest" description="Disordered" evidence="1">
    <location>
        <begin position="60"/>
        <end position="151"/>
    </location>
</feature>
<name>A0A2P4Z173_9CRYT</name>
<comment type="caution">
    <text evidence="3">The sequence shown here is derived from an EMBL/GenBank/DDBJ whole genome shotgun (WGS) entry which is preliminary data.</text>
</comment>
<evidence type="ECO:0000256" key="2">
    <source>
        <dbReference type="SAM" id="SignalP"/>
    </source>
</evidence>
<dbReference type="OrthoDB" id="10520140at2759"/>
<feature type="chain" id="PRO_5015127253" evidence="2">
    <location>
        <begin position="26"/>
        <end position="151"/>
    </location>
</feature>
<dbReference type="VEuPathDB" id="CryptoDB:CmeUKMEL1_09060"/>
<organism evidence="3 4">
    <name type="scientific">Cryptosporidium meleagridis</name>
    <dbReference type="NCBI Taxonomy" id="93969"/>
    <lineage>
        <taxon>Eukaryota</taxon>
        <taxon>Sar</taxon>
        <taxon>Alveolata</taxon>
        <taxon>Apicomplexa</taxon>
        <taxon>Conoidasida</taxon>
        <taxon>Coccidia</taxon>
        <taxon>Eucoccidiorida</taxon>
        <taxon>Eimeriorina</taxon>
        <taxon>Cryptosporidiidae</taxon>
        <taxon>Cryptosporidium</taxon>
    </lineage>
</organism>
<sequence>MSIKKFLSHLLTVVLLLFLFNYGFEQGKVDQVFIDHSYLNLRRPFIRRLLRCFGCCGGKCKKKKSEAQNRDWSLPPPPPRSCLKKTRQDSQSQGGESSGGKRVRFNLEDEKTSDNEHKGFFPKAKSIKVLLGMKKPDSTKGEDSGEDETRF</sequence>
<evidence type="ECO:0000256" key="1">
    <source>
        <dbReference type="SAM" id="MobiDB-lite"/>
    </source>
</evidence>
<feature type="compositionally biased region" description="Basic and acidic residues" evidence="1">
    <location>
        <begin position="134"/>
        <end position="151"/>
    </location>
</feature>
<evidence type="ECO:0000313" key="3">
    <source>
        <dbReference type="EMBL" id="POM83771.1"/>
    </source>
</evidence>
<feature type="compositionally biased region" description="Basic and acidic residues" evidence="1">
    <location>
        <begin position="105"/>
        <end position="119"/>
    </location>
</feature>
<dbReference type="EMBL" id="JIBK01000023">
    <property type="protein sequence ID" value="POM83771.1"/>
    <property type="molecule type" value="Genomic_DNA"/>
</dbReference>
<proteinExistence type="predicted"/>
<feature type="signal peptide" evidence="2">
    <location>
        <begin position="1"/>
        <end position="25"/>
    </location>
</feature>
<keyword evidence="2" id="KW-0732">Signal</keyword>
<protein>
    <submittedName>
        <fullName evidence="3">Putative integral membrane protein</fullName>
    </submittedName>
</protein>
<evidence type="ECO:0000313" key="4">
    <source>
        <dbReference type="Proteomes" id="UP000236928"/>
    </source>
</evidence>
<keyword evidence="4" id="KW-1185">Reference proteome</keyword>